<comment type="caution">
    <text evidence="1">The sequence shown here is derived from an EMBL/GenBank/DDBJ whole genome shotgun (WGS) entry which is preliminary data.</text>
</comment>
<evidence type="ECO:0000313" key="2">
    <source>
        <dbReference type="Proteomes" id="UP001251528"/>
    </source>
</evidence>
<keyword evidence="2" id="KW-1185">Reference proteome</keyword>
<dbReference type="EMBL" id="JASWJB010000023">
    <property type="protein sequence ID" value="KAK2611928.1"/>
    <property type="molecule type" value="Genomic_DNA"/>
</dbReference>
<reference evidence="1" key="1">
    <citation type="submission" date="2023-06" db="EMBL/GenBank/DDBJ databases">
        <title>Conoideocrella luteorostrata (Hypocreales: Clavicipitaceae), a potential biocontrol fungus for elongate hemlock scale in United States Christmas tree production areas.</title>
        <authorList>
            <person name="Barrett H."/>
            <person name="Lovett B."/>
            <person name="Macias A.M."/>
            <person name="Stajich J.E."/>
            <person name="Kasson M.T."/>
        </authorList>
    </citation>
    <scope>NUCLEOTIDE SEQUENCE</scope>
    <source>
        <strain evidence="1">ARSEF 14590</strain>
    </source>
</reference>
<sequence>MFQSINTVIPVKLRNSFLVDHYATKRAAAIALKENQILRQYAIQEKNSLDELLEPHLPHRHFDPHGGEILVHRDLYVAGNGSHAPIQIGVA</sequence>
<gene>
    <name evidence="1" type="ORF">QQS21_002034</name>
</gene>
<organism evidence="1 2">
    <name type="scientific">Conoideocrella luteorostrata</name>
    <dbReference type="NCBI Taxonomy" id="1105319"/>
    <lineage>
        <taxon>Eukaryota</taxon>
        <taxon>Fungi</taxon>
        <taxon>Dikarya</taxon>
        <taxon>Ascomycota</taxon>
        <taxon>Pezizomycotina</taxon>
        <taxon>Sordariomycetes</taxon>
        <taxon>Hypocreomycetidae</taxon>
        <taxon>Hypocreales</taxon>
        <taxon>Clavicipitaceae</taxon>
        <taxon>Conoideocrella</taxon>
    </lineage>
</organism>
<dbReference type="Proteomes" id="UP001251528">
    <property type="component" value="Unassembled WGS sequence"/>
</dbReference>
<accession>A0AAJ0CWT5</accession>
<name>A0AAJ0CWT5_9HYPO</name>
<proteinExistence type="predicted"/>
<evidence type="ECO:0000313" key="1">
    <source>
        <dbReference type="EMBL" id="KAK2611928.1"/>
    </source>
</evidence>
<protein>
    <submittedName>
        <fullName evidence="1">Uncharacterized protein</fullName>
    </submittedName>
</protein>
<dbReference type="AlphaFoldDB" id="A0AAJ0CWT5"/>